<name>A0AAQ3QSX7_9LILI</name>
<dbReference type="InterPro" id="IPR051636">
    <property type="entry name" value="Plant_LTP/defense-related"/>
</dbReference>
<organism evidence="3 4">
    <name type="scientific">Canna indica</name>
    <name type="common">Indian-shot</name>
    <dbReference type="NCBI Taxonomy" id="4628"/>
    <lineage>
        <taxon>Eukaryota</taxon>
        <taxon>Viridiplantae</taxon>
        <taxon>Streptophyta</taxon>
        <taxon>Embryophyta</taxon>
        <taxon>Tracheophyta</taxon>
        <taxon>Spermatophyta</taxon>
        <taxon>Magnoliopsida</taxon>
        <taxon>Liliopsida</taxon>
        <taxon>Zingiberales</taxon>
        <taxon>Cannaceae</taxon>
        <taxon>Canna</taxon>
    </lineage>
</organism>
<dbReference type="PANTHER" id="PTHR31731">
    <property type="match status" value="1"/>
</dbReference>
<feature type="chain" id="PRO_5042937637" description="Bifunctional inhibitor/plant lipid transfer protein/seed storage helical domain-containing protein" evidence="1">
    <location>
        <begin position="30"/>
        <end position="203"/>
    </location>
</feature>
<dbReference type="InterPro" id="IPR027923">
    <property type="entry name" value="Hydrophob_seed_dom"/>
</dbReference>
<keyword evidence="1" id="KW-0732">Signal</keyword>
<gene>
    <name evidence="3" type="ORF">Cni_G29115</name>
</gene>
<evidence type="ECO:0000313" key="3">
    <source>
        <dbReference type="EMBL" id="WOL20311.1"/>
    </source>
</evidence>
<dbReference type="AlphaFoldDB" id="A0AAQ3QSX7"/>
<accession>A0AAQ3QSX7</accession>
<dbReference type="Proteomes" id="UP001327560">
    <property type="component" value="Chromosome 9"/>
</dbReference>
<feature type="signal peptide" evidence="1">
    <location>
        <begin position="1"/>
        <end position="29"/>
    </location>
</feature>
<dbReference type="CDD" id="cd01958">
    <property type="entry name" value="HPS_like"/>
    <property type="match status" value="1"/>
</dbReference>
<dbReference type="EMBL" id="CP136898">
    <property type="protein sequence ID" value="WOL20311.1"/>
    <property type="molecule type" value="Genomic_DNA"/>
</dbReference>
<protein>
    <recommendedName>
        <fullName evidence="2">Bifunctional inhibitor/plant lipid transfer protein/seed storage helical domain-containing protein</fullName>
    </recommendedName>
</protein>
<evidence type="ECO:0000313" key="4">
    <source>
        <dbReference type="Proteomes" id="UP001327560"/>
    </source>
</evidence>
<reference evidence="3 4" key="1">
    <citation type="submission" date="2023-10" db="EMBL/GenBank/DDBJ databases">
        <title>Chromosome-scale genome assembly provides insights into flower coloration mechanisms of Canna indica.</title>
        <authorList>
            <person name="Li C."/>
        </authorList>
    </citation>
    <scope>NUCLEOTIDE SEQUENCE [LARGE SCALE GENOMIC DNA]</scope>
    <source>
        <tissue evidence="3">Flower</tissue>
    </source>
</reference>
<dbReference type="InterPro" id="IPR036312">
    <property type="entry name" value="Bifun_inhib/LTP/seed_sf"/>
</dbReference>
<dbReference type="SMART" id="SM00499">
    <property type="entry name" value="AAI"/>
    <property type="match status" value="1"/>
</dbReference>
<keyword evidence="4" id="KW-1185">Reference proteome</keyword>
<dbReference type="InterPro" id="IPR016140">
    <property type="entry name" value="Bifunc_inhib/LTP/seed_store"/>
</dbReference>
<dbReference type="SUPFAM" id="SSF47699">
    <property type="entry name" value="Bifunctional inhibitor/lipid-transfer protein/seed storage 2S albumin"/>
    <property type="match status" value="1"/>
</dbReference>
<evidence type="ECO:0000259" key="2">
    <source>
        <dbReference type="SMART" id="SM00499"/>
    </source>
</evidence>
<proteinExistence type="predicted"/>
<evidence type="ECO:0000256" key="1">
    <source>
        <dbReference type="SAM" id="SignalP"/>
    </source>
</evidence>
<dbReference type="Pfam" id="PF14547">
    <property type="entry name" value="Hydrophob_seed"/>
    <property type="match status" value="1"/>
</dbReference>
<feature type="domain" description="Bifunctional inhibitor/plant lipid transfer protein/seed storage helical" evidence="2">
    <location>
        <begin position="123"/>
        <end position="202"/>
    </location>
</feature>
<sequence length="203" mass="20236">MGSSNLSSALLPIILILAISSSPLALACATPKAPKSSPKSPKGSPITLPPIPVPPVIGMPPVNLPPILPPIMGKPPVTMPPVTMPPITVPPITVPTVPIIGGGSPPATKSPGGCGSPPAPPKCPVDALKFGGCLDVLGETIKFGDPAVACCAPLEGIAGLDAAMCLCTTIKAKFMNVNVVLPLALQVLVNTCGKSIPPGYTCP</sequence>
<dbReference type="Gene3D" id="1.10.110.10">
    <property type="entry name" value="Plant lipid-transfer and hydrophobic proteins"/>
    <property type="match status" value="1"/>
</dbReference>